<feature type="transmembrane region" description="Helical" evidence="1">
    <location>
        <begin position="71"/>
        <end position="92"/>
    </location>
</feature>
<dbReference type="Proteomes" id="UP000324222">
    <property type="component" value="Unassembled WGS sequence"/>
</dbReference>
<evidence type="ECO:0000313" key="3">
    <source>
        <dbReference type="Proteomes" id="UP000324222"/>
    </source>
</evidence>
<reference evidence="2 3" key="1">
    <citation type="submission" date="2019-05" db="EMBL/GenBank/DDBJ databases">
        <title>Another draft genome of Portunus trituberculatus and its Hox gene families provides insights of decapod evolution.</title>
        <authorList>
            <person name="Jeong J.-H."/>
            <person name="Song I."/>
            <person name="Kim S."/>
            <person name="Choi T."/>
            <person name="Kim D."/>
            <person name="Ryu S."/>
            <person name="Kim W."/>
        </authorList>
    </citation>
    <scope>NUCLEOTIDE SEQUENCE [LARGE SCALE GENOMIC DNA]</scope>
    <source>
        <tissue evidence="2">Muscle</tissue>
    </source>
</reference>
<gene>
    <name evidence="2" type="ORF">E2C01_037963</name>
</gene>
<name>A0A5B7FAX6_PORTR</name>
<evidence type="ECO:0000256" key="1">
    <source>
        <dbReference type="SAM" id="Phobius"/>
    </source>
</evidence>
<sequence>MNTQTYRLKARILLPIPGRAGERRQGKPGGVQPCGCLRRFSKQPQGSTSQHIHPVYEQHKNTSENFYAAEMGVVVVVLVVLVEVVVVLVVVVRGRVE</sequence>
<keyword evidence="1" id="KW-0812">Transmembrane</keyword>
<keyword evidence="1" id="KW-1133">Transmembrane helix</keyword>
<keyword evidence="3" id="KW-1185">Reference proteome</keyword>
<protein>
    <submittedName>
        <fullName evidence="2">Uncharacterized protein</fullName>
    </submittedName>
</protein>
<comment type="caution">
    <text evidence="2">The sequence shown here is derived from an EMBL/GenBank/DDBJ whole genome shotgun (WGS) entry which is preliminary data.</text>
</comment>
<dbReference type="EMBL" id="VSRR010006213">
    <property type="protein sequence ID" value="MPC44291.1"/>
    <property type="molecule type" value="Genomic_DNA"/>
</dbReference>
<keyword evidence="1" id="KW-0472">Membrane</keyword>
<accession>A0A5B7FAX6</accession>
<organism evidence="2 3">
    <name type="scientific">Portunus trituberculatus</name>
    <name type="common">Swimming crab</name>
    <name type="synonym">Neptunus trituberculatus</name>
    <dbReference type="NCBI Taxonomy" id="210409"/>
    <lineage>
        <taxon>Eukaryota</taxon>
        <taxon>Metazoa</taxon>
        <taxon>Ecdysozoa</taxon>
        <taxon>Arthropoda</taxon>
        <taxon>Crustacea</taxon>
        <taxon>Multicrustacea</taxon>
        <taxon>Malacostraca</taxon>
        <taxon>Eumalacostraca</taxon>
        <taxon>Eucarida</taxon>
        <taxon>Decapoda</taxon>
        <taxon>Pleocyemata</taxon>
        <taxon>Brachyura</taxon>
        <taxon>Eubrachyura</taxon>
        <taxon>Portunoidea</taxon>
        <taxon>Portunidae</taxon>
        <taxon>Portuninae</taxon>
        <taxon>Portunus</taxon>
    </lineage>
</organism>
<evidence type="ECO:0000313" key="2">
    <source>
        <dbReference type="EMBL" id="MPC44291.1"/>
    </source>
</evidence>
<dbReference type="AlphaFoldDB" id="A0A5B7FAX6"/>
<proteinExistence type="predicted"/>